<dbReference type="VEuPathDB" id="VectorBase:RSAN_050705"/>
<feature type="compositionally biased region" description="Acidic residues" evidence="8">
    <location>
        <begin position="601"/>
        <end position="610"/>
    </location>
</feature>
<evidence type="ECO:0000256" key="7">
    <source>
        <dbReference type="SAM" id="Coils"/>
    </source>
</evidence>
<proteinExistence type="predicted"/>
<dbReference type="PROSITE" id="PS50950">
    <property type="entry name" value="ZF_THAP"/>
    <property type="match status" value="1"/>
</dbReference>
<feature type="region of interest" description="Disordered" evidence="8">
    <location>
        <begin position="1028"/>
        <end position="1056"/>
    </location>
</feature>
<feature type="compositionally biased region" description="Basic and acidic residues" evidence="8">
    <location>
        <begin position="356"/>
        <end position="372"/>
    </location>
</feature>
<feature type="compositionally biased region" description="Basic and acidic residues" evidence="8">
    <location>
        <begin position="872"/>
        <end position="888"/>
    </location>
</feature>
<feature type="domain" description="THAP-type" evidence="10">
    <location>
        <begin position="931"/>
        <end position="1017"/>
    </location>
</feature>
<evidence type="ECO:0000256" key="8">
    <source>
        <dbReference type="SAM" id="MobiDB-lite"/>
    </source>
</evidence>
<evidence type="ECO:0000313" key="12">
    <source>
        <dbReference type="Proteomes" id="UP000821837"/>
    </source>
</evidence>
<feature type="region of interest" description="Disordered" evidence="8">
    <location>
        <begin position="866"/>
        <end position="905"/>
    </location>
</feature>
<reference evidence="11" key="2">
    <citation type="submission" date="2021-09" db="EMBL/GenBank/DDBJ databases">
        <authorList>
            <person name="Jia N."/>
            <person name="Wang J."/>
            <person name="Shi W."/>
            <person name="Du L."/>
            <person name="Sun Y."/>
            <person name="Zhan W."/>
            <person name="Jiang J."/>
            <person name="Wang Q."/>
            <person name="Zhang B."/>
            <person name="Ji P."/>
            <person name="Sakyi L.B."/>
            <person name="Cui X."/>
            <person name="Yuan T."/>
            <person name="Jiang B."/>
            <person name="Yang W."/>
            <person name="Lam T.T.-Y."/>
            <person name="Chang Q."/>
            <person name="Ding S."/>
            <person name="Wang X."/>
            <person name="Zhu J."/>
            <person name="Ruan X."/>
            <person name="Zhao L."/>
            <person name="Wei J."/>
            <person name="Que T."/>
            <person name="Du C."/>
            <person name="Cheng J."/>
            <person name="Dai P."/>
            <person name="Han X."/>
            <person name="Huang E."/>
            <person name="Gao Y."/>
            <person name="Liu J."/>
            <person name="Shao H."/>
            <person name="Ye R."/>
            <person name="Li L."/>
            <person name="Wei W."/>
            <person name="Wang X."/>
            <person name="Wang C."/>
            <person name="Huo Q."/>
            <person name="Li W."/>
            <person name="Guo W."/>
            <person name="Chen H."/>
            <person name="Chen S."/>
            <person name="Zhou L."/>
            <person name="Zhou L."/>
            <person name="Ni X."/>
            <person name="Tian J."/>
            <person name="Zhou Y."/>
            <person name="Sheng Y."/>
            <person name="Liu T."/>
            <person name="Pan Y."/>
            <person name="Xia L."/>
            <person name="Li J."/>
            <person name="Zhao F."/>
            <person name="Cao W."/>
        </authorList>
    </citation>
    <scope>NUCLEOTIDE SEQUENCE</scope>
    <source>
        <strain evidence="11">Rsan-2018</strain>
        <tissue evidence="11">Larvae</tissue>
    </source>
</reference>
<dbReference type="EMBL" id="JABSTV010001254">
    <property type="protein sequence ID" value="KAH7938840.1"/>
    <property type="molecule type" value="Genomic_DNA"/>
</dbReference>
<keyword evidence="4 6" id="KW-0238">DNA-binding</keyword>
<feature type="region of interest" description="Disordered" evidence="8">
    <location>
        <begin position="570"/>
        <end position="623"/>
    </location>
</feature>
<feature type="region of interest" description="Disordered" evidence="8">
    <location>
        <begin position="635"/>
        <end position="694"/>
    </location>
</feature>
<feature type="compositionally biased region" description="Acidic residues" evidence="8">
    <location>
        <begin position="635"/>
        <end position="644"/>
    </location>
</feature>
<keyword evidence="12" id="KW-1185">Reference proteome</keyword>
<evidence type="ECO:0000259" key="10">
    <source>
        <dbReference type="PROSITE" id="PS50950"/>
    </source>
</evidence>
<evidence type="ECO:0000259" key="9">
    <source>
        <dbReference type="PROSITE" id="PS50158"/>
    </source>
</evidence>
<protein>
    <recommendedName>
        <fullName evidence="13">CCHC-type domain-containing protein</fullName>
    </recommendedName>
</protein>
<dbReference type="InterPro" id="IPR001878">
    <property type="entry name" value="Znf_CCHC"/>
</dbReference>
<name>A0A9D4PFY3_RHISA</name>
<feature type="region of interest" description="Disordered" evidence="8">
    <location>
        <begin position="434"/>
        <end position="484"/>
    </location>
</feature>
<feature type="domain" description="CCHC-type" evidence="9">
    <location>
        <begin position="251"/>
        <end position="265"/>
    </location>
</feature>
<feature type="compositionally biased region" description="Basic residues" evidence="8">
    <location>
        <begin position="679"/>
        <end position="694"/>
    </location>
</feature>
<evidence type="ECO:0000256" key="2">
    <source>
        <dbReference type="ARBA" id="ARBA00022771"/>
    </source>
</evidence>
<feature type="region of interest" description="Disordered" evidence="8">
    <location>
        <begin position="331"/>
        <end position="384"/>
    </location>
</feature>
<feature type="region of interest" description="Disordered" evidence="8">
    <location>
        <begin position="48"/>
        <end position="68"/>
    </location>
</feature>
<dbReference type="VEuPathDB" id="VectorBase:RSAN_053093"/>
<organism evidence="11 12">
    <name type="scientific">Rhipicephalus sanguineus</name>
    <name type="common">Brown dog tick</name>
    <name type="synonym">Ixodes sanguineus</name>
    <dbReference type="NCBI Taxonomy" id="34632"/>
    <lineage>
        <taxon>Eukaryota</taxon>
        <taxon>Metazoa</taxon>
        <taxon>Ecdysozoa</taxon>
        <taxon>Arthropoda</taxon>
        <taxon>Chelicerata</taxon>
        <taxon>Arachnida</taxon>
        <taxon>Acari</taxon>
        <taxon>Parasitiformes</taxon>
        <taxon>Ixodida</taxon>
        <taxon>Ixodoidea</taxon>
        <taxon>Ixodidae</taxon>
        <taxon>Rhipicephalinae</taxon>
        <taxon>Rhipicephalus</taxon>
        <taxon>Rhipicephalus</taxon>
    </lineage>
</organism>
<dbReference type="VEuPathDB" id="VectorBase:RSAN_048176"/>
<dbReference type="Proteomes" id="UP000821837">
    <property type="component" value="Chromosome 8"/>
</dbReference>
<gene>
    <name evidence="11" type="ORF">HPB52_000850</name>
</gene>
<keyword evidence="1" id="KW-0479">Metal-binding</keyword>
<dbReference type="GO" id="GO:0008270">
    <property type="term" value="F:zinc ion binding"/>
    <property type="evidence" value="ECO:0007669"/>
    <property type="project" value="UniProtKB-KW"/>
</dbReference>
<feature type="compositionally biased region" description="Basic and acidic residues" evidence="8">
    <location>
        <begin position="1028"/>
        <end position="1037"/>
    </location>
</feature>
<keyword evidence="3" id="KW-0862">Zinc</keyword>
<dbReference type="SMART" id="SM00980">
    <property type="entry name" value="THAP"/>
    <property type="match status" value="1"/>
</dbReference>
<feature type="compositionally biased region" description="Basic residues" evidence="8">
    <location>
        <begin position="580"/>
        <end position="590"/>
    </location>
</feature>
<evidence type="ECO:0008006" key="13">
    <source>
        <dbReference type="Google" id="ProtNLM"/>
    </source>
</evidence>
<evidence type="ECO:0000256" key="3">
    <source>
        <dbReference type="ARBA" id="ARBA00022833"/>
    </source>
</evidence>
<evidence type="ECO:0000313" key="11">
    <source>
        <dbReference type="EMBL" id="KAH7938840.1"/>
    </source>
</evidence>
<feature type="compositionally biased region" description="Basic and acidic residues" evidence="8">
    <location>
        <begin position="464"/>
        <end position="484"/>
    </location>
</feature>
<dbReference type="PROSITE" id="PS50158">
    <property type="entry name" value="ZF_CCHC"/>
    <property type="match status" value="1"/>
</dbReference>
<evidence type="ECO:0000256" key="5">
    <source>
        <dbReference type="PROSITE-ProRule" id="PRU00047"/>
    </source>
</evidence>
<dbReference type="InterPro" id="IPR006612">
    <property type="entry name" value="THAP_Znf"/>
</dbReference>
<comment type="caution">
    <text evidence="11">The sequence shown here is derived from an EMBL/GenBank/DDBJ whole genome shotgun (WGS) entry which is preliminary data.</text>
</comment>
<evidence type="ECO:0000256" key="1">
    <source>
        <dbReference type="ARBA" id="ARBA00022723"/>
    </source>
</evidence>
<evidence type="ECO:0000256" key="4">
    <source>
        <dbReference type="ARBA" id="ARBA00023125"/>
    </source>
</evidence>
<dbReference type="Gene3D" id="3.80.10.10">
    <property type="entry name" value="Ribonuclease Inhibitor"/>
    <property type="match status" value="1"/>
</dbReference>
<keyword evidence="2 5" id="KW-0863">Zinc-finger</keyword>
<accession>A0A9D4PFY3</accession>
<sequence length="1756" mass="194573">MEASARTTVIVDNEMSVQVQGEEITPEEYHNEAGWTLAGERMSRLRRRAPASGMPDGSGGSQASPKSKFNKNVRASVIKAARMPAMPLEESKIVVRPRGGLDIVKTGTTTVATAILAAAKNTSEESAADTICPNTQQNIMVVSTPNENNAARYATIHEISIQGKLYEVSAYRTAPHDTVKGVIKGIPTDANAEELDRNIVNERNPLAVGAKRIGSTTSAIVVFQGPKVPNFVRYGVTLIPCHLYRKQIDVCHQCGRVGHRKDVCPTPTIKTCLACGLANPKEDHSCTPKCKLCGGEHSTGDRTCKAKYKMPYVVRKRQWVRRQAELQLLPESDFPPLDKPSAVQKSRTPSKNRAPKSRDSSKKRSPSHERVGWVDAAKGNNTRSAQKITEAAKKDDMNKVREANETLRQENAALRTTINNLSRETAEIRKLLLCNNESPQRPTPSSRETEETSTKYQEAAVEEPAQKKRAIEAPRKQKENDRNENLEAKFEARFTKLEELLTANIAAVTAMKQTVDNYQAENINRFAYIERTLQPIAQCAVPLNCAPENATYVARRRYYGRKPVLQLEAKDSDDMNSASRSKKARLRKRADRVPQKLVPESDSEDSSDVDDPVHKKKAKWHKSRDKILRKHILESDTDDSDDDPTWGKKAKLQKSPDKVPRKAKLVSNGKPGRNMQSRRPLKKNHKGSNRLKGNVMKKPRSTLAKCEGSGGGKTQAVKDREAFNPVTNGSDTAQQAERQAESTCYFLAPSFRKPDSHMNIAYKCSVTGCPHAQGRRPAGLWLFPLPDEQAEASLRSEWLQRVPIDNNVNRPLKAHESDSTNAAVMVQEPDPMTVSNVITESKIVTAAEAELKLTATVTMEQELQPKIPEATGDGHSKDTSDNVHDVAHSSRTKAKKTSGSDFAQRAKRQAGGACYSLAPPFRKPISKTKNTAYKCSVTGCPHAKEEVPAGFWLFPLPSEQAEESLRSEWLQHLPIDEDINRPLSPRVCFKHFDKRKHFVSVSSRIFGLKPDAVPSQLLQPLEAPKKDKITDAFRRSTELTQDASDTGLGRESHSMTFASGGADLLSTTATGEAQHSESRAAGVMELQSTVTARVQESQSLMSDNTGSQSQSVIAAGVAQDLQSTTTEFQSNRTAMAQKSPSMTSADVSAEFQFVTPAGVVQESQSTNAAKIPAPESLTFTDGATDVFDKQKEQAEEMVSDFAMHGTVDYADEVTASTCAGLAGSCDFDVDWDLCKQVMSIPDEALDPMDVSVKTGVAPQRRIEADLSAMSYWEDMIEAVGKVGDLDELANGEDLIILKLDEPLPSGRSIPQPLTADASRSMLTTSQEGFTSCRGFLAKLCYSTVLFSGLPELKSTKGFLAAARDVVFKAQELIIVHNRDRMADLVFWFSKVTRLILYHDLMLQTESSEVVQEMPYMSHLRQVWGTTPAIGTEELFLCPLTLLALLTNCPALSEVQAPLDEMLRVAEEFRMRSPHFPPLFRDRRELTLGSYLRRRCRNATMMRSTTLPCIKKALERYPNLEQLQLTTTNRKVLNCISGFSQLKRLSIMYGAQNGLCPFNPYLSNLLRMLPLTHLTIKFFEGVLLSTIARTCPNIECLSLLGCNIDDETIQPGSFAKLRSLALSDSIMDEAFFTLLNAAKGLTDLYLDGEWIISAYIGGPPSPAHQRPFHPAMEQLTIVTDCSVPALSIVPEEVRRLIESMPRLRRLSTDSYDIRLCVENYYPHVTLTWTSCTTCTAEFPKMNFAQHEIWRVLHVEDA</sequence>
<dbReference type="Pfam" id="PF05485">
    <property type="entry name" value="THAP"/>
    <property type="match status" value="1"/>
</dbReference>
<keyword evidence="7" id="KW-0175">Coiled coil</keyword>
<dbReference type="SUPFAM" id="SSF52047">
    <property type="entry name" value="RNI-like"/>
    <property type="match status" value="1"/>
</dbReference>
<reference evidence="11" key="1">
    <citation type="journal article" date="2020" name="Cell">
        <title>Large-Scale Comparative Analyses of Tick Genomes Elucidate Their Genetic Diversity and Vector Capacities.</title>
        <authorList>
            <consortium name="Tick Genome and Microbiome Consortium (TIGMIC)"/>
            <person name="Jia N."/>
            <person name="Wang J."/>
            <person name="Shi W."/>
            <person name="Du L."/>
            <person name="Sun Y."/>
            <person name="Zhan W."/>
            <person name="Jiang J.F."/>
            <person name="Wang Q."/>
            <person name="Zhang B."/>
            <person name="Ji P."/>
            <person name="Bell-Sakyi L."/>
            <person name="Cui X.M."/>
            <person name="Yuan T.T."/>
            <person name="Jiang B.G."/>
            <person name="Yang W.F."/>
            <person name="Lam T.T."/>
            <person name="Chang Q.C."/>
            <person name="Ding S.J."/>
            <person name="Wang X.J."/>
            <person name="Zhu J.G."/>
            <person name="Ruan X.D."/>
            <person name="Zhao L."/>
            <person name="Wei J.T."/>
            <person name="Ye R.Z."/>
            <person name="Que T.C."/>
            <person name="Du C.H."/>
            <person name="Zhou Y.H."/>
            <person name="Cheng J.X."/>
            <person name="Dai P.F."/>
            <person name="Guo W.B."/>
            <person name="Han X.H."/>
            <person name="Huang E.J."/>
            <person name="Li L.F."/>
            <person name="Wei W."/>
            <person name="Gao Y.C."/>
            <person name="Liu J.Z."/>
            <person name="Shao H.Z."/>
            <person name="Wang X."/>
            <person name="Wang C.C."/>
            <person name="Yang T.C."/>
            <person name="Huo Q.B."/>
            <person name="Li W."/>
            <person name="Chen H.Y."/>
            <person name="Chen S.E."/>
            <person name="Zhou L.G."/>
            <person name="Ni X.B."/>
            <person name="Tian J.H."/>
            <person name="Sheng Y."/>
            <person name="Liu T."/>
            <person name="Pan Y.S."/>
            <person name="Xia L.Y."/>
            <person name="Li J."/>
            <person name="Zhao F."/>
            <person name="Cao W.C."/>
        </authorList>
    </citation>
    <scope>NUCLEOTIDE SEQUENCE</scope>
    <source>
        <strain evidence="11">Rsan-2018</strain>
    </source>
</reference>
<feature type="compositionally biased region" description="Basic residues" evidence="8">
    <location>
        <begin position="614"/>
        <end position="623"/>
    </location>
</feature>
<dbReference type="GO" id="GO:0003677">
    <property type="term" value="F:DNA binding"/>
    <property type="evidence" value="ECO:0007669"/>
    <property type="project" value="UniProtKB-UniRule"/>
</dbReference>
<evidence type="ECO:0000256" key="6">
    <source>
        <dbReference type="PROSITE-ProRule" id="PRU00309"/>
    </source>
</evidence>
<dbReference type="InterPro" id="IPR032675">
    <property type="entry name" value="LRR_dom_sf"/>
</dbReference>
<dbReference type="VEuPathDB" id="VectorBase:RSAN_036040"/>
<dbReference type="SUPFAM" id="SSF57716">
    <property type="entry name" value="Glucocorticoid receptor-like (DNA-binding domain)"/>
    <property type="match status" value="1"/>
</dbReference>
<feature type="coiled-coil region" evidence="7">
    <location>
        <begin position="390"/>
        <end position="424"/>
    </location>
</feature>